<feature type="transmembrane region" description="Helical" evidence="1">
    <location>
        <begin position="340"/>
        <end position="359"/>
    </location>
</feature>
<proteinExistence type="predicted"/>
<feature type="transmembrane region" description="Helical" evidence="1">
    <location>
        <begin position="215"/>
        <end position="235"/>
    </location>
</feature>
<dbReference type="AlphaFoldDB" id="A0A0H2SCU4"/>
<dbReference type="InParanoid" id="A0A0H2SCU4"/>
<sequence>MVHTLPYHYWSQSVRKHKVTKVTEGVRVNDGNLNSWKRAVVSRSTSRAPVTCSTLHGEIANGVAFLQDDHPSSSSSSTSSFCFSHTTPNFIRVAFVNMLNKQSISGIALDSAGLVALADLSTISQRTALTGSAIFFDIFMLAPGIHRQQAASEVNGGELPTTGAMTNGYVFRVENQGTVSFLQDIGEPGCLVTVRVSRRDREGFLKILKVFDGGFAAAIPYLLGLLLTPAALIILGVIHDFWAMGVLFMLMAARLLNVVVIRRRSVKGWKGAPEPDEVGDLLVLLSQDRWVRMRGLVDDLKEVTAGQWLRDQTTYEGFATSFATLLVYVSAALASNASTVGSLIMACLLLSSVALLGLCNSWTDRLQMFGCIVYQEGESKKYTRRLDMARELIKESGRSDWAVNMGLVVGPIEADTSKDSEKVDNVTVNPVELDYLTDSSPV</sequence>
<keyword evidence="1" id="KW-1133">Transmembrane helix</keyword>
<protein>
    <submittedName>
        <fullName evidence="2">Uncharacterized protein</fullName>
    </submittedName>
</protein>
<dbReference type="Proteomes" id="UP000053477">
    <property type="component" value="Unassembled WGS sequence"/>
</dbReference>
<evidence type="ECO:0000313" key="2">
    <source>
        <dbReference type="EMBL" id="KLO14781.1"/>
    </source>
</evidence>
<dbReference type="STRING" id="27342.A0A0H2SCU4"/>
<evidence type="ECO:0000313" key="3">
    <source>
        <dbReference type="Proteomes" id="UP000053477"/>
    </source>
</evidence>
<evidence type="ECO:0000256" key="1">
    <source>
        <dbReference type="SAM" id="Phobius"/>
    </source>
</evidence>
<name>A0A0H2SCU4_9AGAM</name>
<keyword evidence="3" id="KW-1185">Reference proteome</keyword>
<accession>A0A0H2SCU4</accession>
<reference evidence="2 3" key="1">
    <citation type="submission" date="2015-04" db="EMBL/GenBank/DDBJ databases">
        <title>Complete genome sequence of Schizopora paradoxa KUC8140, a cosmopolitan wood degrader in East Asia.</title>
        <authorList>
            <consortium name="DOE Joint Genome Institute"/>
            <person name="Min B."/>
            <person name="Park H."/>
            <person name="Jang Y."/>
            <person name="Kim J.-J."/>
            <person name="Kim K.H."/>
            <person name="Pangilinan J."/>
            <person name="Lipzen A."/>
            <person name="Riley R."/>
            <person name="Grigoriev I.V."/>
            <person name="Spatafora J.W."/>
            <person name="Choi I.-G."/>
        </authorList>
    </citation>
    <scope>NUCLEOTIDE SEQUENCE [LARGE SCALE GENOMIC DNA]</scope>
    <source>
        <strain evidence="2 3">KUC8140</strain>
    </source>
</reference>
<gene>
    <name evidence="2" type="ORF">SCHPADRAFT_939201</name>
</gene>
<feature type="transmembrane region" description="Helical" evidence="1">
    <location>
        <begin position="241"/>
        <end position="261"/>
    </location>
</feature>
<feature type="transmembrane region" description="Helical" evidence="1">
    <location>
        <begin position="317"/>
        <end position="334"/>
    </location>
</feature>
<dbReference type="EMBL" id="KQ085938">
    <property type="protein sequence ID" value="KLO14781.1"/>
    <property type="molecule type" value="Genomic_DNA"/>
</dbReference>
<keyword evidence="1" id="KW-0812">Transmembrane</keyword>
<organism evidence="2 3">
    <name type="scientific">Schizopora paradoxa</name>
    <dbReference type="NCBI Taxonomy" id="27342"/>
    <lineage>
        <taxon>Eukaryota</taxon>
        <taxon>Fungi</taxon>
        <taxon>Dikarya</taxon>
        <taxon>Basidiomycota</taxon>
        <taxon>Agaricomycotina</taxon>
        <taxon>Agaricomycetes</taxon>
        <taxon>Hymenochaetales</taxon>
        <taxon>Schizoporaceae</taxon>
        <taxon>Schizopora</taxon>
    </lineage>
</organism>
<dbReference type="OrthoDB" id="2956246at2759"/>
<keyword evidence="1" id="KW-0472">Membrane</keyword>